<accession>A0AA38CVH2</accession>
<keyword evidence="1" id="KW-0547">Nucleotide-binding</keyword>
<dbReference type="InterPro" id="IPR027417">
    <property type="entry name" value="P-loop_NTPase"/>
</dbReference>
<evidence type="ECO:0000256" key="1">
    <source>
        <dbReference type="ARBA" id="ARBA00022741"/>
    </source>
</evidence>
<reference evidence="5 6" key="1">
    <citation type="journal article" date="2021" name="Nat. Plants">
        <title>The Taxus genome provides insights into paclitaxel biosynthesis.</title>
        <authorList>
            <person name="Xiong X."/>
            <person name="Gou J."/>
            <person name="Liao Q."/>
            <person name="Li Y."/>
            <person name="Zhou Q."/>
            <person name="Bi G."/>
            <person name="Li C."/>
            <person name="Du R."/>
            <person name="Wang X."/>
            <person name="Sun T."/>
            <person name="Guo L."/>
            <person name="Liang H."/>
            <person name="Lu P."/>
            <person name="Wu Y."/>
            <person name="Zhang Z."/>
            <person name="Ro D.K."/>
            <person name="Shang Y."/>
            <person name="Huang S."/>
            <person name="Yan J."/>
        </authorList>
    </citation>
    <scope>NUCLEOTIDE SEQUENCE [LARGE SCALE GENOMIC DNA]</scope>
    <source>
        <strain evidence="5">Ta-2019</strain>
    </source>
</reference>
<feature type="non-terminal residue" evidence="5">
    <location>
        <position position="414"/>
    </location>
</feature>
<dbReference type="InterPro" id="IPR004176">
    <property type="entry name" value="Clp_R_N"/>
</dbReference>
<comment type="caution">
    <text evidence="5">The sequence shown here is derived from an EMBL/GenBank/DDBJ whole genome shotgun (WGS) entry which is preliminary data.</text>
</comment>
<dbReference type="PROSITE" id="PS51903">
    <property type="entry name" value="CLP_R"/>
    <property type="match status" value="1"/>
</dbReference>
<evidence type="ECO:0000256" key="2">
    <source>
        <dbReference type="ARBA" id="ARBA00022840"/>
    </source>
</evidence>
<dbReference type="SUPFAM" id="SSF52540">
    <property type="entry name" value="P-loop containing nucleoside triphosphate hydrolases"/>
    <property type="match status" value="1"/>
</dbReference>
<dbReference type="InterPro" id="IPR050130">
    <property type="entry name" value="ClpA_ClpB"/>
</dbReference>
<keyword evidence="2" id="KW-0067">ATP-binding</keyword>
<dbReference type="Proteomes" id="UP000824469">
    <property type="component" value="Unassembled WGS sequence"/>
</dbReference>
<proteinExistence type="predicted"/>
<evidence type="ECO:0000256" key="3">
    <source>
        <dbReference type="PROSITE-ProRule" id="PRU01251"/>
    </source>
</evidence>
<dbReference type="AlphaFoldDB" id="A0AA38CVH2"/>
<dbReference type="Gene3D" id="1.10.1780.10">
    <property type="entry name" value="Clp, N-terminal domain"/>
    <property type="match status" value="1"/>
</dbReference>
<name>A0AA38CVH2_TAXCH</name>
<dbReference type="CDD" id="cd00009">
    <property type="entry name" value="AAA"/>
    <property type="match status" value="1"/>
</dbReference>
<dbReference type="Pfam" id="PF02861">
    <property type="entry name" value="Clp_N"/>
    <property type="match status" value="1"/>
</dbReference>
<organism evidence="5 6">
    <name type="scientific">Taxus chinensis</name>
    <name type="common">Chinese yew</name>
    <name type="synonym">Taxus wallichiana var. chinensis</name>
    <dbReference type="NCBI Taxonomy" id="29808"/>
    <lineage>
        <taxon>Eukaryota</taxon>
        <taxon>Viridiplantae</taxon>
        <taxon>Streptophyta</taxon>
        <taxon>Embryophyta</taxon>
        <taxon>Tracheophyta</taxon>
        <taxon>Spermatophyta</taxon>
        <taxon>Pinopsida</taxon>
        <taxon>Pinidae</taxon>
        <taxon>Conifers II</taxon>
        <taxon>Cupressales</taxon>
        <taxon>Taxaceae</taxon>
        <taxon>Taxus</taxon>
    </lineage>
</organism>
<dbReference type="PANTHER" id="PTHR11638:SF86">
    <property type="entry name" value="CHAPERONE PROTEIN CLPB4, MITOCHONDRIAL"/>
    <property type="match status" value="1"/>
</dbReference>
<sequence>MASNSGKLLRKLYGVQRISAFSACSFSRNVPSMAPQKDALPNVAAAIAGPNTIDITRQISGALDIISKGAAVRGVMQRQFFHSTPHSQLSAGSGGTINQSEFTEMALEAIVGSVDAARLGKQQIVETEHLMKALLEKKNGLARRIFTKAGIDNTTILQATEQFISQQPKVLGDIASPMLSTNLMSLLDQARVHKKEFGDDFLSVEHLVLAFLKDKRFGQKIFKDLQLTEKVLKDAVQAVRGNQKVTDQMWVSSVSNPIKSDVHLLVGEAKVEYKASEARHKYWVHAHCFKSNYVGCAVVGGSSEGEIRWLEGIISDKLDLLMLVFEPAQRSDLCVDLWYTGAATWVKGDPEGKYEALEKYGKDLTEMAKQGKLDPVIGRDDEIRRCIQILSRRTKNNPVIIGEPGVGKTAIAEG</sequence>
<dbReference type="PANTHER" id="PTHR11638">
    <property type="entry name" value="ATP-DEPENDENT CLP PROTEASE"/>
    <property type="match status" value="1"/>
</dbReference>
<dbReference type="GO" id="GO:0016887">
    <property type="term" value="F:ATP hydrolysis activity"/>
    <property type="evidence" value="ECO:0007669"/>
    <property type="project" value="TreeGrafter"/>
</dbReference>
<dbReference type="EMBL" id="JAHRHJ020000008">
    <property type="protein sequence ID" value="KAH9303858.1"/>
    <property type="molecule type" value="Genomic_DNA"/>
</dbReference>
<keyword evidence="3" id="KW-0677">Repeat</keyword>
<keyword evidence="6" id="KW-1185">Reference proteome</keyword>
<dbReference type="InterPro" id="IPR036628">
    <property type="entry name" value="Clp_N_dom_sf"/>
</dbReference>
<feature type="domain" description="Clp R" evidence="4">
    <location>
        <begin position="97"/>
        <end position="242"/>
    </location>
</feature>
<dbReference type="GO" id="GO:0034605">
    <property type="term" value="P:cellular response to heat"/>
    <property type="evidence" value="ECO:0007669"/>
    <property type="project" value="TreeGrafter"/>
</dbReference>
<evidence type="ECO:0000259" key="4">
    <source>
        <dbReference type="PROSITE" id="PS51903"/>
    </source>
</evidence>
<protein>
    <recommendedName>
        <fullName evidence="4">Clp R domain-containing protein</fullName>
    </recommendedName>
</protein>
<evidence type="ECO:0000313" key="6">
    <source>
        <dbReference type="Proteomes" id="UP000824469"/>
    </source>
</evidence>
<dbReference type="GO" id="GO:0005524">
    <property type="term" value="F:ATP binding"/>
    <property type="evidence" value="ECO:0007669"/>
    <property type="project" value="UniProtKB-KW"/>
</dbReference>
<dbReference type="GO" id="GO:0005737">
    <property type="term" value="C:cytoplasm"/>
    <property type="evidence" value="ECO:0007669"/>
    <property type="project" value="TreeGrafter"/>
</dbReference>
<dbReference type="Gene3D" id="3.40.50.300">
    <property type="entry name" value="P-loop containing nucleotide triphosphate hydrolases"/>
    <property type="match status" value="1"/>
</dbReference>
<gene>
    <name evidence="5" type="ORF">KI387_008262</name>
</gene>
<evidence type="ECO:0000313" key="5">
    <source>
        <dbReference type="EMBL" id="KAH9303858.1"/>
    </source>
</evidence>
<dbReference type="SUPFAM" id="SSF81923">
    <property type="entry name" value="Double Clp-N motif"/>
    <property type="match status" value="1"/>
</dbReference>